<dbReference type="AlphaFoldDB" id="A0A420IGZ1"/>
<dbReference type="PRINTS" id="PR00625">
    <property type="entry name" value="JDOMAIN"/>
</dbReference>
<dbReference type="PROSITE" id="PS50076">
    <property type="entry name" value="DNAJ_2"/>
    <property type="match status" value="1"/>
</dbReference>
<protein>
    <submittedName>
        <fullName evidence="3">Putative J domain-containing protein C63.13</fullName>
    </submittedName>
</protein>
<dbReference type="PANTHER" id="PTHR24074">
    <property type="entry name" value="CO-CHAPERONE PROTEIN DJLA"/>
    <property type="match status" value="1"/>
</dbReference>
<evidence type="ECO:0000313" key="3">
    <source>
        <dbReference type="EMBL" id="RKF73801.1"/>
    </source>
</evidence>
<feature type="region of interest" description="Disordered" evidence="1">
    <location>
        <begin position="86"/>
        <end position="110"/>
    </location>
</feature>
<feature type="domain" description="J" evidence="2">
    <location>
        <begin position="8"/>
        <end position="77"/>
    </location>
</feature>
<dbReference type="Gene3D" id="1.10.287.110">
    <property type="entry name" value="DnaJ domain"/>
    <property type="match status" value="1"/>
</dbReference>
<comment type="caution">
    <text evidence="3">The sequence shown here is derived from an EMBL/GenBank/DDBJ whole genome shotgun (WGS) entry which is preliminary data.</text>
</comment>
<sequence length="226" mass="25273">MSTEEPIDFYAALEVDSAATQQQIRDAYKRAALKTHPDRVLPGSPDRVNRTRKFQIVNDAYYTLSDPRRRSEYDSTRRYFDFKSSASTASSSRGGNEKQPPENFPWSSFGFSSKAKTEEEKRRFESEQFGDIFEEMLRDENLSEQNDKPKGWLWSVIGTLSGAAMGFIMANLPGLVTGAVAGNRLGAIRDVKGKSLYEAFQELPAADKTKLLSELATKILSHAVGL</sequence>
<dbReference type="STRING" id="62708.A0A420IGZ1"/>
<dbReference type="InterPro" id="IPR001623">
    <property type="entry name" value="DnaJ_domain"/>
</dbReference>
<proteinExistence type="predicted"/>
<evidence type="ECO:0000256" key="1">
    <source>
        <dbReference type="SAM" id="MobiDB-lite"/>
    </source>
</evidence>
<dbReference type="CDD" id="cd06257">
    <property type="entry name" value="DnaJ"/>
    <property type="match status" value="1"/>
</dbReference>
<accession>A0A420IGZ1</accession>
<dbReference type="Proteomes" id="UP000283383">
    <property type="component" value="Unassembled WGS sequence"/>
</dbReference>
<dbReference type="SMART" id="SM00271">
    <property type="entry name" value="DnaJ"/>
    <property type="match status" value="1"/>
</dbReference>
<name>A0A420IGZ1_9PEZI</name>
<dbReference type="EMBL" id="MCBQ01009249">
    <property type="protein sequence ID" value="RKF73801.1"/>
    <property type="molecule type" value="Genomic_DNA"/>
</dbReference>
<reference evidence="3 4" key="1">
    <citation type="journal article" date="2018" name="BMC Genomics">
        <title>Comparative genome analyses reveal sequence features reflecting distinct modes of host-adaptation between dicot and monocot powdery mildew.</title>
        <authorList>
            <person name="Wu Y."/>
            <person name="Ma X."/>
            <person name="Pan Z."/>
            <person name="Kale S.D."/>
            <person name="Song Y."/>
            <person name="King H."/>
            <person name="Zhang Q."/>
            <person name="Presley C."/>
            <person name="Deng X."/>
            <person name="Wei C.I."/>
            <person name="Xiao S."/>
        </authorList>
    </citation>
    <scope>NUCLEOTIDE SEQUENCE [LARGE SCALE GENOMIC DNA]</scope>
    <source>
        <strain evidence="3">UMSG3</strain>
    </source>
</reference>
<dbReference type="InterPro" id="IPR050817">
    <property type="entry name" value="DjlA_DnaK_co-chaperone"/>
</dbReference>
<dbReference type="Pfam" id="PF00226">
    <property type="entry name" value="DnaJ"/>
    <property type="match status" value="1"/>
</dbReference>
<keyword evidence="4" id="KW-1185">Reference proteome</keyword>
<dbReference type="SUPFAM" id="SSF46565">
    <property type="entry name" value="Chaperone J-domain"/>
    <property type="match status" value="1"/>
</dbReference>
<gene>
    <name evidence="3" type="ORF">GcM3_092018</name>
</gene>
<dbReference type="InterPro" id="IPR036869">
    <property type="entry name" value="J_dom_sf"/>
</dbReference>
<evidence type="ECO:0000313" key="4">
    <source>
        <dbReference type="Proteomes" id="UP000283383"/>
    </source>
</evidence>
<evidence type="ECO:0000259" key="2">
    <source>
        <dbReference type="PROSITE" id="PS50076"/>
    </source>
</evidence>
<organism evidence="3 4">
    <name type="scientific">Golovinomyces cichoracearum</name>
    <dbReference type="NCBI Taxonomy" id="62708"/>
    <lineage>
        <taxon>Eukaryota</taxon>
        <taxon>Fungi</taxon>
        <taxon>Dikarya</taxon>
        <taxon>Ascomycota</taxon>
        <taxon>Pezizomycotina</taxon>
        <taxon>Leotiomycetes</taxon>
        <taxon>Erysiphales</taxon>
        <taxon>Erysiphaceae</taxon>
        <taxon>Golovinomyces</taxon>
    </lineage>
</organism>